<comment type="caution">
    <text evidence="5">The sequence shown here is derived from an EMBL/GenBank/DDBJ whole genome shotgun (WGS) entry which is preliminary data.</text>
</comment>
<dbReference type="PANTHER" id="PTHR43280">
    <property type="entry name" value="ARAC-FAMILY TRANSCRIPTIONAL REGULATOR"/>
    <property type="match status" value="1"/>
</dbReference>
<dbReference type="CDD" id="cd06986">
    <property type="entry name" value="cupin_MmsR-like_N"/>
    <property type="match status" value="1"/>
</dbReference>
<dbReference type="PRINTS" id="PR00032">
    <property type="entry name" value="HTHARAC"/>
</dbReference>
<evidence type="ECO:0000313" key="6">
    <source>
        <dbReference type="Proteomes" id="UP000600247"/>
    </source>
</evidence>
<gene>
    <name evidence="5" type="ORF">GCM10010918_52470</name>
</gene>
<evidence type="ECO:0000256" key="2">
    <source>
        <dbReference type="ARBA" id="ARBA00023125"/>
    </source>
</evidence>
<evidence type="ECO:0000259" key="4">
    <source>
        <dbReference type="PROSITE" id="PS01124"/>
    </source>
</evidence>
<dbReference type="InterPro" id="IPR018060">
    <property type="entry name" value="HTH_AraC"/>
</dbReference>
<dbReference type="GO" id="GO:0043565">
    <property type="term" value="F:sequence-specific DNA binding"/>
    <property type="evidence" value="ECO:0007669"/>
    <property type="project" value="InterPro"/>
</dbReference>
<dbReference type="Pfam" id="PF02311">
    <property type="entry name" value="AraC_binding"/>
    <property type="match status" value="1"/>
</dbReference>
<dbReference type="SUPFAM" id="SSF51215">
    <property type="entry name" value="Regulatory protein AraC"/>
    <property type="match status" value="1"/>
</dbReference>
<dbReference type="RefSeq" id="WP_188892648.1">
    <property type="nucleotide sequence ID" value="NZ_BMHY01000018.1"/>
</dbReference>
<keyword evidence="1" id="KW-0805">Transcription regulation</keyword>
<dbReference type="InterPro" id="IPR018062">
    <property type="entry name" value="HTH_AraC-typ_CS"/>
</dbReference>
<dbReference type="InterPro" id="IPR037923">
    <property type="entry name" value="HTH-like"/>
</dbReference>
<dbReference type="Gene3D" id="2.60.120.280">
    <property type="entry name" value="Regulatory protein AraC"/>
    <property type="match status" value="1"/>
</dbReference>
<dbReference type="AlphaFoldDB" id="A0A917MAB8"/>
<dbReference type="InterPro" id="IPR003313">
    <property type="entry name" value="AraC-bd"/>
</dbReference>
<dbReference type="Pfam" id="PF12833">
    <property type="entry name" value="HTH_18"/>
    <property type="match status" value="1"/>
</dbReference>
<dbReference type="PROSITE" id="PS00041">
    <property type="entry name" value="HTH_ARAC_FAMILY_1"/>
    <property type="match status" value="1"/>
</dbReference>
<name>A0A917MAB8_9BACL</name>
<dbReference type="EMBL" id="BMHY01000018">
    <property type="protein sequence ID" value="GGG87636.1"/>
    <property type="molecule type" value="Genomic_DNA"/>
</dbReference>
<evidence type="ECO:0000256" key="3">
    <source>
        <dbReference type="ARBA" id="ARBA00023163"/>
    </source>
</evidence>
<dbReference type="PROSITE" id="PS01124">
    <property type="entry name" value="HTH_ARAC_FAMILY_2"/>
    <property type="match status" value="1"/>
</dbReference>
<keyword evidence="2" id="KW-0238">DNA-binding</keyword>
<feature type="domain" description="HTH araC/xylS-type" evidence="4">
    <location>
        <begin position="179"/>
        <end position="277"/>
    </location>
</feature>
<proteinExistence type="predicted"/>
<dbReference type="SUPFAM" id="SSF46689">
    <property type="entry name" value="Homeodomain-like"/>
    <property type="match status" value="2"/>
</dbReference>
<dbReference type="Gene3D" id="1.10.10.60">
    <property type="entry name" value="Homeodomain-like"/>
    <property type="match status" value="2"/>
</dbReference>
<dbReference type="Proteomes" id="UP000600247">
    <property type="component" value="Unassembled WGS sequence"/>
</dbReference>
<sequence>MEIYQKKEPPQRQMELRLRFFGEEHCQPLHSWGPGLRDLYIVHYVHSGKGQFSTGGETYKLTAGAGFLITPGTLVHYTADDTDPWSYSWIGFDGLHARAFLQRAGLSVSQPIFHANNGNDAENNWFEDAYRLLMDAYQRESSDIWEQSVLYRYIAELVECSEARSPEPKRANSKEVYMSQAITYIENSYSQKTTVQDIAQAVGLDSTYLSGLFKQQYGLSLQLFLLQFRMNRAVELLANPDLTVSDIARSVGYTDPFLFSKMFKKTIGIPPRAYREQLDKL</sequence>
<keyword evidence="6" id="KW-1185">Reference proteome</keyword>
<evidence type="ECO:0000313" key="5">
    <source>
        <dbReference type="EMBL" id="GGG87636.1"/>
    </source>
</evidence>
<dbReference type="GO" id="GO:0003700">
    <property type="term" value="F:DNA-binding transcription factor activity"/>
    <property type="evidence" value="ECO:0007669"/>
    <property type="project" value="InterPro"/>
</dbReference>
<protein>
    <submittedName>
        <fullName evidence="5">AraC family transcriptional regulator</fullName>
    </submittedName>
</protein>
<evidence type="ECO:0000256" key="1">
    <source>
        <dbReference type="ARBA" id="ARBA00023015"/>
    </source>
</evidence>
<keyword evidence="3" id="KW-0804">Transcription</keyword>
<dbReference type="SMART" id="SM00342">
    <property type="entry name" value="HTH_ARAC"/>
    <property type="match status" value="1"/>
</dbReference>
<dbReference type="InterPro" id="IPR009057">
    <property type="entry name" value="Homeodomain-like_sf"/>
</dbReference>
<dbReference type="InterPro" id="IPR020449">
    <property type="entry name" value="Tscrpt_reg_AraC-type_HTH"/>
</dbReference>
<organism evidence="5 6">
    <name type="scientific">Paenibacillus radicis</name>
    <name type="common">ex Gao et al. 2016</name>
    <dbReference type="NCBI Taxonomy" id="1737354"/>
    <lineage>
        <taxon>Bacteria</taxon>
        <taxon>Bacillati</taxon>
        <taxon>Bacillota</taxon>
        <taxon>Bacilli</taxon>
        <taxon>Bacillales</taxon>
        <taxon>Paenibacillaceae</taxon>
        <taxon>Paenibacillus</taxon>
    </lineage>
</organism>
<accession>A0A917MAB8</accession>
<dbReference type="PANTHER" id="PTHR43280:SF30">
    <property type="entry name" value="MMSAB OPERON REGULATORY PROTEIN"/>
    <property type="match status" value="1"/>
</dbReference>
<reference evidence="5 6" key="1">
    <citation type="journal article" date="2014" name="Int. J. Syst. Evol. Microbiol.">
        <title>Complete genome sequence of Corynebacterium casei LMG S-19264T (=DSM 44701T), isolated from a smear-ripened cheese.</title>
        <authorList>
            <consortium name="US DOE Joint Genome Institute (JGI-PGF)"/>
            <person name="Walter F."/>
            <person name="Albersmeier A."/>
            <person name="Kalinowski J."/>
            <person name="Ruckert C."/>
        </authorList>
    </citation>
    <scope>NUCLEOTIDE SEQUENCE [LARGE SCALE GENOMIC DNA]</scope>
    <source>
        <strain evidence="5 6">CGMCC 1.15286</strain>
    </source>
</reference>